<dbReference type="CDD" id="cd00143">
    <property type="entry name" value="PP2Cc"/>
    <property type="match status" value="1"/>
</dbReference>
<protein>
    <recommendedName>
        <fullName evidence="3">protein-serine/threonine phosphatase</fullName>
        <ecNumber evidence="3">3.1.3.16</ecNumber>
    </recommendedName>
</protein>
<comment type="catalytic activity">
    <reaction evidence="9">
        <text>O-phospho-L-seryl-[protein] + H2O = L-seryl-[protein] + phosphate</text>
        <dbReference type="Rhea" id="RHEA:20629"/>
        <dbReference type="Rhea" id="RHEA-COMP:9863"/>
        <dbReference type="Rhea" id="RHEA-COMP:11604"/>
        <dbReference type="ChEBI" id="CHEBI:15377"/>
        <dbReference type="ChEBI" id="CHEBI:29999"/>
        <dbReference type="ChEBI" id="CHEBI:43474"/>
        <dbReference type="ChEBI" id="CHEBI:83421"/>
        <dbReference type="EC" id="3.1.3.16"/>
    </reaction>
</comment>
<comment type="cofactor">
    <cofactor evidence="1">
        <name>Mn(2+)</name>
        <dbReference type="ChEBI" id="CHEBI:29035"/>
    </cofactor>
</comment>
<sequence>MRGSERNSKSSSDLNVSFGYQCNACQYASAEVNYESEHSTTIQIQDSKTKSRSSSFSCLSGAALSANATLANTNICNGLIGEEILPGLDSPTSFRRMASSPSISRLDLLSSSSQSSVSTLTGIASTDSDVLESSRNFWNSMSSPAAVESSSFLNAVDIQTAGGAAGEDRVQAVCSEENGWLFCGVYDGFNGRDAADFLAGTLYENIRFYLYLLESQIKQQRESSGLYEKKHLQCSSSHKAMKSELSLAIKTSYIEKRSGLSTNFSYEDFSSEAFRLGVLDCLVRALAQAESDFIYMVEQEMEDRPDLVSVGSSVLVVLLHGMDLYVLNLGDSRAVLATTNSSGNGTLEAIQLTEIHTIDNDAEYKKVLADHPDDPSPIIGGKVKGRLKLTRALGVGYLKKGKLNDALMGILRVRNLCSPPYVYTHPFTFSHTVSENDLFVILGSDGLFDFFTNDEVVNMVHWFIQDNASGDPAKYLIEQLVLKAAKCAGFTTEELMSVPAGRRRRYHDDVTVIVIILGNKQRTSTASTLL</sequence>
<accession>A0A8B9AV08</accession>
<dbReference type="GO" id="GO:0004722">
    <property type="term" value="F:protein serine/threonine phosphatase activity"/>
    <property type="evidence" value="ECO:0007669"/>
    <property type="project" value="UniProtKB-EC"/>
</dbReference>
<evidence type="ECO:0000313" key="15">
    <source>
        <dbReference type="RefSeq" id="XP_008797652.2"/>
    </source>
</evidence>
<evidence type="ECO:0000256" key="8">
    <source>
        <dbReference type="ARBA" id="ARBA00023211"/>
    </source>
</evidence>
<dbReference type="Pfam" id="PF00481">
    <property type="entry name" value="PP2C"/>
    <property type="match status" value="1"/>
</dbReference>
<dbReference type="InterPro" id="IPR015655">
    <property type="entry name" value="PP2C"/>
</dbReference>
<keyword evidence="5" id="KW-0378">Hydrolase</keyword>
<evidence type="ECO:0000256" key="7">
    <source>
        <dbReference type="ARBA" id="ARBA00022912"/>
    </source>
</evidence>
<dbReference type="RefSeq" id="XP_038989407.1">
    <property type="nucleotide sequence ID" value="XM_039133479.1"/>
</dbReference>
<feature type="domain" description="PPM-type phosphatase" evidence="11">
    <location>
        <begin position="152"/>
        <end position="517"/>
    </location>
</feature>
<proteinExistence type="inferred from homology"/>
<dbReference type="RefSeq" id="XP_017699705.2">
    <property type="nucleotide sequence ID" value="XM_017844216.3"/>
</dbReference>
<dbReference type="SMART" id="SM00332">
    <property type="entry name" value="PP2Cc"/>
    <property type="match status" value="1"/>
</dbReference>
<keyword evidence="12" id="KW-1185">Reference proteome</keyword>
<comment type="similarity">
    <text evidence="2">Belongs to the PP2C family.</text>
</comment>
<gene>
    <name evidence="13 14 15 16 17" type="primary">LOC103712803</name>
</gene>
<keyword evidence="8" id="KW-0464">Manganese</keyword>
<organism evidence="12 17">
    <name type="scientific">Phoenix dactylifera</name>
    <name type="common">Date palm</name>
    <dbReference type="NCBI Taxonomy" id="42345"/>
    <lineage>
        <taxon>Eukaryota</taxon>
        <taxon>Viridiplantae</taxon>
        <taxon>Streptophyta</taxon>
        <taxon>Embryophyta</taxon>
        <taxon>Tracheophyta</taxon>
        <taxon>Spermatophyta</taxon>
        <taxon>Magnoliopsida</taxon>
        <taxon>Liliopsida</taxon>
        <taxon>Arecaceae</taxon>
        <taxon>Coryphoideae</taxon>
        <taxon>Phoeniceae</taxon>
        <taxon>Phoenix</taxon>
    </lineage>
</organism>
<dbReference type="InterPro" id="IPR001932">
    <property type="entry name" value="PPM-type_phosphatase-like_dom"/>
</dbReference>
<dbReference type="InterPro" id="IPR036457">
    <property type="entry name" value="PPM-type-like_dom_sf"/>
</dbReference>
<evidence type="ECO:0000256" key="10">
    <source>
        <dbReference type="ARBA" id="ARBA00048336"/>
    </source>
</evidence>
<dbReference type="GO" id="GO:0046872">
    <property type="term" value="F:metal ion binding"/>
    <property type="evidence" value="ECO:0007669"/>
    <property type="project" value="UniProtKB-KW"/>
</dbReference>
<evidence type="ECO:0000256" key="9">
    <source>
        <dbReference type="ARBA" id="ARBA00047761"/>
    </source>
</evidence>
<dbReference type="GeneID" id="103712803"/>
<dbReference type="SUPFAM" id="SSF81606">
    <property type="entry name" value="PP2C-like"/>
    <property type="match status" value="1"/>
</dbReference>
<evidence type="ECO:0000256" key="2">
    <source>
        <dbReference type="ARBA" id="ARBA00006702"/>
    </source>
</evidence>
<evidence type="ECO:0000256" key="1">
    <source>
        <dbReference type="ARBA" id="ARBA00001936"/>
    </source>
</evidence>
<evidence type="ECO:0000313" key="14">
    <source>
        <dbReference type="RefSeq" id="XP_008797651.2"/>
    </source>
</evidence>
<dbReference type="AlphaFoldDB" id="A0A8B9AV08"/>
<dbReference type="PANTHER" id="PTHR13832:SF803">
    <property type="entry name" value="PROTEIN PHOSPHATASE 1G"/>
    <property type="match status" value="1"/>
</dbReference>
<dbReference type="EC" id="3.1.3.16" evidence="3"/>
<keyword evidence="4" id="KW-0479">Metal-binding</keyword>
<dbReference type="RefSeq" id="XP_008797652.2">
    <property type="nucleotide sequence ID" value="XM_008799430.4"/>
</dbReference>
<name>A0A8B9AV08_PHODC</name>
<evidence type="ECO:0000256" key="6">
    <source>
        <dbReference type="ARBA" id="ARBA00022842"/>
    </source>
</evidence>
<reference evidence="12" key="1">
    <citation type="journal article" date="2019" name="Nat. Commun.">
        <title>Genome-wide association mapping of date palm fruit traits.</title>
        <authorList>
            <person name="Hazzouri K.M."/>
            <person name="Gros-Balthazard M."/>
            <person name="Flowers J.M."/>
            <person name="Copetti D."/>
            <person name="Lemansour A."/>
            <person name="Lebrun M."/>
            <person name="Masmoudi K."/>
            <person name="Ferrand S."/>
            <person name="Dhar M.I."/>
            <person name="Fresquez Z.A."/>
            <person name="Rosas U."/>
            <person name="Zhang J."/>
            <person name="Talag J."/>
            <person name="Lee S."/>
            <person name="Kudrna D."/>
            <person name="Powell R.F."/>
            <person name="Leitch I.J."/>
            <person name="Krueger R.R."/>
            <person name="Wing R.A."/>
            <person name="Amiri K.M.A."/>
            <person name="Purugganan M.D."/>
        </authorList>
    </citation>
    <scope>NUCLEOTIDE SEQUENCE [LARGE SCALE GENOMIC DNA]</scope>
    <source>
        <strain evidence="12">cv. Khalas</strain>
    </source>
</reference>
<comment type="catalytic activity">
    <reaction evidence="10">
        <text>O-phospho-L-threonyl-[protein] + H2O = L-threonyl-[protein] + phosphate</text>
        <dbReference type="Rhea" id="RHEA:47004"/>
        <dbReference type="Rhea" id="RHEA-COMP:11060"/>
        <dbReference type="Rhea" id="RHEA-COMP:11605"/>
        <dbReference type="ChEBI" id="CHEBI:15377"/>
        <dbReference type="ChEBI" id="CHEBI:30013"/>
        <dbReference type="ChEBI" id="CHEBI:43474"/>
        <dbReference type="ChEBI" id="CHEBI:61977"/>
        <dbReference type="EC" id="3.1.3.16"/>
    </reaction>
</comment>
<evidence type="ECO:0000313" key="12">
    <source>
        <dbReference type="Proteomes" id="UP000228380"/>
    </source>
</evidence>
<dbReference type="OrthoDB" id="420076at2759"/>
<evidence type="ECO:0000259" key="11">
    <source>
        <dbReference type="PROSITE" id="PS51746"/>
    </source>
</evidence>
<dbReference type="PANTHER" id="PTHR13832">
    <property type="entry name" value="PROTEIN PHOSPHATASE 2C"/>
    <property type="match status" value="1"/>
</dbReference>
<evidence type="ECO:0000313" key="13">
    <source>
        <dbReference type="RefSeq" id="XP_008797650.2"/>
    </source>
</evidence>
<evidence type="ECO:0000256" key="5">
    <source>
        <dbReference type="ARBA" id="ARBA00022801"/>
    </source>
</evidence>
<dbReference type="Proteomes" id="UP000228380">
    <property type="component" value="Chromosome 14"/>
</dbReference>
<keyword evidence="6" id="KW-0460">Magnesium</keyword>
<dbReference type="Gene3D" id="3.60.40.10">
    <property type="entry name" value="PPM-type phosphatase domain"/>
    <property type="match status" value="1"/>
</dbReference>
<evidence type="ECO:0000256" key="4">
    <source>
        <dbReference type="ARBA" id="ARBA00022723"/>
    </source>
</evidence>
<reference evidence="13 14" key="2">
    <citation type="submission" date="2025-04" db="UniProtKB">
        <authorList>
            <consortium name="RefSeq"/>
        </authorList>
    </citation>
    <scope>IDENTIFICATION</scope>
    <source>
        <tissue evidence="13 14">Young leaves</tissue>
    </source>
</reference>
<dbReference type="PROSITE" id="PS51746">
    <property type="entry name" value="PPM_2"/>
    <property type="match status" value="1"/>
</dbReference>
<evidence type="ECO:0000256" key="3">
    <source>
        <dbReference type="ARBA" id="ARBA00013081"/>
    </source>
</evidence>
<dbReference type="RefSeq" id="XP_008797650.2">
    <property type="nucleotide sequence ID" value="XM_008799428.4"/>
</dbReference>
<evidence type="ECO:0000313" key="16">
    <source>
        <dbReference type="RefSeq" id="XP_017699705.2"/>
    </source>
</evidence>
<dbReference type="RefSeq" id="XP_008797651.2">
    <property type="nucleotide sequence ID" value="XM_008799429.4"/>
</dbReference>
<evidence type="ECO:0000313" key="17">
    <source>
        <dbReference type="RefSeq" id="XP_038989407.1"/>
    </source>
</evidence>
<keyword evidence="7" id="KW-0904">Protein phosphatase</keyword>
<dbReference type="KEGG" id="pda:103712803"/>